<reference evidence="1" key="1">
    <citation type="journal article" date="2015" name="Nature">
        <title>Complex archaea that bridge the gap between prokaryotes and eukaryotes.</title>
        <authorList>
            <person name="Spang A."/>
            <person name="Saw J.H."/>
            <person name="Jorgensen S.L."/>
            <person name="Zaremba-Niedzwiedzka K."/>
            <person name="Martijn J."/>
            <person name="Lind A.E."/>
            <person name="van Eijk R."/>
            <person name="Schleper C."/>
            <person name="Guy L."/>
            <person name="Ettema T.J."/>
        </authorList>
    </citation>
    <scope>NUCLEOTIDE SEQUENCE</scope>
</reference>
<dbReference type="SUPFAM" id="SSF55166">
    <property type="entry name" value="Hedgehog/DD-peptidase"/>
    <property type="match status" value="1"/>
</dbReference>
<dbReference type="AlphaFoldDB" id="A0A0F9GDL1"/>
<organism evidence="1">
    <name type="scientific">marine sediment metagenome</name>
    <dbReference type="NCBI Taxonomy" id="412755"/>
    <lineage>
        <taxon>unclassified sequences</taxon>
        <taxon>metagenomes</taxon>
        <taxon>ecological metagenomes</taxon>
    </lineage>
</organism>
<dbReference type="EMBL" id="LAZR01026823">
    <property type="protein sequence ID" value="KKL67550.1"/>
    <property type="molecule type" value="Genomic_DNA"/>
</dbReference>
<comment type="caution">
    <text evidence="1">The sequence shown here is derived from an EMBL/GenBank/DDBJ whole genome shotgun (WGS) entry which is preliminary data.</text>
</comment>
<sequence length="106" mass="12100">MNTLLKLKSSVNPSQIKPEVLLALQVALTIWDRQSEPVLTITSISDSKHGPASLHYVGYAVDIRIRELHNNPKFLSDALRNALVDDYDVILESNHIHLEYQPKWKQ</sequence>
<gene>
    <name evidence="1" type="ORF">LCGC14_2133830</name>
</gene>
<evidence type="ECO:0000313" key="1">
    <source>
        <dbReference type="EMBL" id="KKL67550.1"/>
    </source>
</evidence>
<evidence type="ECO:0008006" key="2">
    <source>
        <dbReference type="Google" id="ProtNLM"/>
    </source>
</evidence>
<accession>A0A0F9GDL1</accession>
<protein>
    <recommendedName>
        <fullName evidence="2">Peptidase M15A C-terminal domain-containing protein</fullName>
    </recommendedName>
</protein>
<name>A0A0F9GDL1_9ZZZZ</name>
<proteinExistence type="predicted"/>
<dbReference type="InterPro" id="IPR009045">
    <property type="entry name" value="Zn_M74/Hedgehog-like"/>
</dbReference>